<dbReference type="AlphaFoldDB" id="A0AAU9TQI0"/>
<protein>
    <submittedName>
        <fullName evidence="2">Uncharacterized protein</fullName>
    </submittedName>
</protein>
<reference evidence="2" key="1">
    <citation type="submission" date="2022-03" db="EMBL/GenBank/DDBJ databases">
        <authorList>
            <person name="Tunstrom K."/>
        </authorList>
    </citation>
    <scope>NUCLEOTIDE SEQUENCE</scope>
</reference>
<dbReference type="EMBL" id="CAKOGL010000005">
    <property type="protein sequence ID" value="CAH2086825.1"/>
    <property type="molecule type" value="Genomic_DNA"/>
</dbReference>
<evidence type="ECO:0000256" key="1">
    <source>
        <dbReference type="SAM" id="Coils"/>
    </source>
</evidence>
<feature type="coiled-coil region" evidence="1">
    <location>
        <begin position="7"/>
        <end position="48"/>
    </location>
</feature>
<proteinExistence type="predicted"/>
<dbReference type="Proteomes" id="UP001153954">
    <property type="component" value="Unassembled WGS sequence"/>
</dbReference>
<evidence type="ECO:0000313" key="2">
    <source>
        <dbReference type="EMBL" id="CAH2086825.1"/>
    </source>
</evidence>
<organism evidence="2 3">
    <name type="scientific">Euphydryas editha</name>
    <name type="common">Edith's checkerspot</name>
    <dbReference type="NCBI Taxonomy" id="104508"/>
    <lineage>
        <taxon>Eukaryota</taxon>
        <taxon>Metazoa</taxon>
        <taxon>Ecdysozoa</taxon>
        <taxon>Arthropoda</taxon>
        <taxon>Hexapoda</taxon>
        <taxon>Insecta</taxon>
        <taxon>Pterygota</taxon>
        <taxon>Neoptera</taxon>
        <taxon>Endopterygota</taxon>
        <taxon>Lepidoptera</taxon>
        <taxon>Glossata</taxon>
        <taxon>Ditrysia</taxon>
        <taxon>Papilionoidea</taxon>
        <taxon>Nymphalidae</taxon>
        <taxon>Nymphalinae</taxon>
        <taxon>Euphydryas</taxon>
    </lineage>
</organism>
<keyword evidence="3" id="KW-1185">Reference proteome</keyword>
<comment type="caution">
    <text evidence="2">The sequence shown here is derived from an EMBL/GenBank/DDBJ whole genome shotgun (WGS) entry which is preliminary data.</text>
</comment>
<gene>
    <name evidence="2" type="ORF">EEDITHA_LOCUS3151</name>
</gene>
<keyword evidence="1" id="KW-0175">Coiled coil</keyword>
<evidence type="ECO:0000313" key="3">
    <source>
        <dbReference type="Proteomes" id="UP001153954"/>
    </source>
</evidence>
<name>A0AAU9TQI0_EUPED</name>
<sequence>MYCIFFYASETMATELLEKRIKQLEDQLEEEKRRTQRERMAVTKLQNKLIKMETYTRFEFRSEDIDSQIKILTITDNNKTKLT</sequence>
<accession>A0AAU9TQI0</accession>